<keyword evidence="5" id="KW-0067">ATP-binding</keyword>
<keyword evidence="6" id="KW-0472">Membrane</keyword>
<dbReference type="GO" id="GO:0030182">
    <property type="term" value="P:neuron differentiation"/>
    <property type="evidence" value="ECO:0007669"/>
    <property type="project" value="UniProtKB-ARBA"/>
</dbReference>
<dbReference type="GO" id="GO:0012505">
    <property type="term" value="C:endomembrane system"/>
    <property type="evidence" value="ECO:0007669"/>
    <property type="project" value="UniProtKB-SubCell"/>
</dbReference>
<dbReference type="Gene3D" id="1.10.510.10">
    <property type="entry name" value="Transferase(Phosphotransferase) domain 1"/>
    <property type="match status" value="1"/>
</dbReference>
<keyword evidence="2" id="KW-0808">Transferase</keyword>
<dbReference type="PANTHER" id="PTHR24416:SF566">
    <property type="entry name" value="EPIDERMAL GROWTH FACTOR RECEPTOR"/>
    <property type="match status" value="1"/>
</dbReference>
<dbReference type="Proteomes" id="UP000784294">
    <property type="component" value="Unassembled WGS sequence"/>
</dbReference>
<dbReference type="GO" id="GO:0043066">
    <property type="term" value="P:negative regulation of apoptotic process"/>
    <property type="evidence" value="ECO:0007669"/>
    <property type="project" value="TreeGrafter"/>
</dbReference>
<reference evidence="9" key="1">
    <citation type="submission" date="2018-11" db="EMBL/GenBank/DDBJ databases">
        <authorList>
            <consortium name="Pathogen Informatics"/>
        </authorList>
    </citation>
    <scope>NUCLEOTIDE SEQUENCE</scope>
</reference>
<evidence type="ECO:0000256" key="2">
    <source>
        <dbReference type="ARBA" id="ARBA00022679"/>
    </source>
</evidence>
<dbReference type="FunFam" id="1.10.510.10:FF:001512">
    <property type="entry name" value="Receptor tyrosine-protein kinase erbB-2"/>
    <property type="match status" value="1"/>
</dbReference>
<dbReference type="GO" id="GO:0004714">
    <property type="term" value="F:transmembrane receptor protein tyrosine kinase activity"/>
    <property type="evidence" value="ECO:0007669"/>
    <property type="project" value="TreeGrafter"/>
</dbReference>
<name>A0A448XFJ7_9PLAT</name>
<dbReference type="InterPro" id="IPR000719">
    <property type="entry name" value="Prot_kinase_dom"/>
</dbReference>
<dbReference type="GO" id="GO:0007169">
    <property type="term" value="P:cell surface receptor protein tyrosine kinase signaling pathway"/>
    <property type="evidence" value="ECO:0007669"/>
    <property type="project" value="TreeGrafter"/>
</dbReference>
<dbReference type="GO" id="GO:0050793">
    <property type="term" value="P:regulation of developmental process"/>
    <property type="evidence" value="ECO:0007669"/>
    <property type="project" value="UniProtKB-ARBA"/>
</dbReference>
<evidence type="ECO:0000256" key="3">
    <source>
        <dbReference type="ARBA" id="ARBA00022741"/>
    </source>
</evidence>
<evidence type="ECO:0000256" key="4">
    <source>
        <dbReference type="ARBA" id="ARBA00022777"/>
    </source>
</evidence>
<evidence type="ECO:0000256" key="5">
    <source>
        <dbReference type="ARBA" id="ARBA00022840"/>
    </source>
</evidence>
<proteinExistence type="predicted"/>
<evidence type="ECO:0000313" key="10">
    <source>
        <dbReference type="Proteomes" id="UP000784294"/>
    </source>
</evidence>
<dbReference type="SUPFAM" id="SSF56112">
    <property type="entry name" value="Protein kinase-like (PK-like)"/>
    <property type="match status" value="1"/>
</dbReference>
<dbReference type="AlphaFoldDB" id="A0A448XFJ7"/>
<evidence type="ECO:0000259" key="8">
    <source>
        <dbReference type="PROSITE" id="PS50011"/>
    </source>
</evidence>
<evidence type="ECO:0000256" key="7">
    <source>
        <dbReference type="ARBA" id="ARBA00023137"/>
    </source>
</evidence>
<keyword evidence="7" id="KW-0829">Tyrosine-protein kinase</keyword>
<dbReference type="PANTHER" id="PTHR24416">
    <property type="entry name" value="TYROSINE-PROTEIN KINASE RECEPTOR"/>
    <property type="match status" value="1"/>
</dbReference>
<dbReference type="PROSITE" id="PS50011">
    <property type="entry name" value="PROTEIN_KINASE_DOM"/>
    <property type="match status" value="1"/>
</dbReference>
<dbReference type="GO" id="GO:0009925">
    <property type="term" value="C:basal plasma membrane"/>
    <property type="evidence" value="ECO:0007669"/>
    <property type="project" value="TreeGrafter"/>
</dbReference>
<keyword evidence="3" id="KW-0547">Nucleotide-binding</keyword>
<evidence type="ECO:0000256" key="1">
    <source>
        <dbReference type="ARBA" id="ARBA00004308"/>
    </source>
</evidence>
<dbReference type="Pfam" id="PF07714">
    <property type="entry name" value="PK_Tyr_Ser-Thr"/>
    <property type="match status" value="1"/>
</dbReference>
<dbReference type="OrthoDB" id="6219513at2759"/>
<protein>
    <recommendedName>
        <fullName evidence="8">Protein kinase domain-containing protein</fullName>
    </recommendedName>
</protein>
<accession>A0A448XFJ7</accession>
<dbReference type="InterPro" id="IPR050122">
    <property type="entry name" value="RTK"/>
</dbReference>
<dbReference type="GO" id="GO:0005524">
    <property type="term" value="F:ATP binding"/>
    <property type="evidence" value="ECO:0007669"/>
    <property type="project" value="UniProtKB-KW"/>
</dbReference>
<keyword evidence="4" id="KW-0418">Kinase</keyword>
<organism evidence="9 10">
    <name type="scientific">Protopolystoma xenopodis</name>
    <dbReference type="NCBI Taxonomy" id="117903"/>
    <lineage>
        <taxon>Eukaryota</taxon>
        <taxon>Metazoa</taxon>
        <taxon>Spiralia</taxon>
        <taxon>Lophotrochozoa</taxon>
        <taxon>Platyhelminthes</taxon>
        <taxon>Monogenea</taxon>
        <taxon>Polyopisthocotylea</taxon>
        <taxon>Polystomatidea</taxon>
        <taxon>Polystomatidae</taxon>
        <taxon>Protopolystoma</taxon>
    </lineage>
</organism>
<dbReference type="InterPro" id="IPR011009">
    <property type="entry name" value="Kinase-like_dom_sf"/>
</dbReference>
<dbReference type="GO" id="GO:0008284">
    <property type="term" value="P:positive regulation of cell population proliferation"/>
    <property type="evidence" value="ECO:0007669"/>
    <property type="project" value="TreeGrafter"/>
</dbReference>
<keyword evidence="10" id="KW-1185">Reference proteome</keyword>
<dbReference type="InterPro" id="IPR001245">
    <property type="entry name" value="Ser-Thr/Tyr_kinase_cat_dom"/>
</dbReference>
<comment type="caution">
    <text evidence="9">The sequence shown here is derived from an EMBL/GenBank/DDBJ whole genome shotgun (WGS) entry which is preliminary data.</text>
</comment>
<feature type="domain" description="Protein kinase" evidence="8">
    <location>
        <begin position="1"/>
        <end position="159"/>
    </location>
</feature>
<evidence type="ECO:0000256" key="6">
    <source>
        <dbReference type="ARBA" id="ARBA00023136"/>
    </source>
</evidence>
<gene>
    <name evidence="9" type="ORF">PXEA_LOCUS28829</name>
</gene>
<dbReference type="GO" id="GO:0048468">
    <property type="term" value="P:cell development"/>
    <property type="evidence" value="ECO:0007669"/>
    <property type="project" value="UniProtKB-ARBA"/>
</dbReference>
<dbReference type="PRINTS" id="PR00109">
    <property type="entry name" value="TYRKINASE"/>
</dbReference>
<comment type="subcellular location">
    <subcellularLocation>
        <location evidence="1">Endomembrane system</location>
    </subcellularLocation>
</comment>
<dbReference type="InterPro" id="IPR020635">
    <property type="entry name" value="Tyr_kinase_cat_dom"/>
</dbReference>
<dbReference type="SMART" id="SM00219">
    <property type="entry name" value="TyrKc"/>
    <property type="match status" value="1"/>
</dbReference>
<dbReference type="EMBL" id="CAAALY010249718">
    <property type="protein sequence ID" value="VEL35389.1"/>
    <property type="molecule type" value="Genomic_DNA"/>
</dbReference>
<evidence type="ECO:0000313" key="9">
    <source>
        <dbReference type="EMBL" id="VEL35389.1"/>
    </source>
</evidence>
<dbReference type="GO" id="GO:0043235">
    <property type="term" value="C:receptor complex"/>
    <property type="evidence" value="ECO:0007669"/>
    <property type="project" value="TreeGrafter"/>
</dbReference>
<sequence length="159" mass="18571">MLHFGFDPCRLFAWENLTLELQSNLKVKKLTVLIDLATRNVLVQNHELVQITDFGLAKMLERRDEDQVVVWSGRVPIRWLAIETLQYGVYSHRTDVWSYGVTLWEIFTYGQRPYGNVDTNGIKDYVMKGGRLTQPDICTLDVYMVMVKCTFNLTYLDIK</sequence>